<feature type="domain" description="Helicase HerA central" evidence="1">
    <location>
        <begin position="16"/>
        <end position="66"/>
    </location>
</feature>
<name>A0A5L4XIM5_CAMFE</name>
<keyword evidence="2" id="KW-0067">ATP-binding</keyword>
<dbReference type="InterPro" id="IPR002789">
    <property type="entry name" value="HerA_central"/>
</dbReference>
<evidence type="ECO:0000313" key="3">
    <source>
        <dbReference type="Proteomes" id="UP000535509"/>
    </source>
</evidence>
<protein>
    <submittedName>
        <fullName evidence="2">ATP-binding protein</fullName>
    </submittedName>
</protein>
<dbReference type="AlphaFoldDB" id="A0A5L4XIM5"/>
<gene>
    <name evidence="2" type="ORF">CX802_04470</name>
</gene>
<dbReference type="Pfam" id="PF01935">
    <property type="entry name" value="DUF87"/>
    <property type="match status" value="1"/>
</dbReference>
<dbReference type="RefSeq" id="WP_002848295.1">
    <property type="nucleotide sequence ID" value="NZ_AACCWR020000015.1"/>
</dbReference>
<dbReference type="InterPro" id="IPR051162">
    <property type="entry name" value="T4SS_component"/>
</dbReference>
<reference evidence="2 3" key="1">
    <citation type="submission" date="2018-06" db="EMBL/GenBank/DDBJ databases">
        <authorList>
            <consortium name="PulseNet: The National Subtyping Network for Foodborne Disease Surveillance"/>
            <person name="Tarr C.L."/>
            <person name="Trees E."/>
            <person name="Katz L.S."/>
            <person name="Carleton-Romer H.A."/>
            <person name="Stroika S."/>
            <person name="Kucerova Z."/>
            <person name="Roache K.F."/>
            <person name="Sabol A.L."/>
            <person name="Besser J."/>
            <person name="Gerner-Smidt P."/>
        </authorList>
    </citation>
    <scope>NUCLEOTIDE SEQUENCE [LARGE SCALE GENOMIC DNA]</scope>
    <source>
        <strain evidence="2 3">PNUSAC001503</strain>
    </source>
</reference>
<dbReference type="PANTHER" id="PTHR30121">
    <property type="entry name" value="UNCHARACTERIZED PROTEIN YJGR-RELATED"/>
    <property type="match status" value="1"/>
</dbReference>
<sequence>MKMPESGEFYLGLSENTPYIYDSKDLLTHAAIIGMTGSGKTGLGISLLEEASLNQIPTIIIDPKGDMTNLCLALSSEDEFIEVCADKNVGSSVYEQYKAGLESSFENFERVKKFKNSSVFKIFTPKSNAGLGVSLLSDFNAPKFDDFESLNSYIIGICGSILSLVGVKNDDFSSPEMLILQNIFFNRFSAKKDLSIAQLIEDIINPKFKKIGVFDVESFYPADKRADLAMKINALVASPDFSLWCSGEKLDISNMLFENGKPRSNIFTISHLDDASRMFFVTILLNEMVSWMRGLEGTHKPRVVLYMDEIFGYFPPSSNPPSKLAMLTLLKQARAFGICVVLSTQNPVDIDYKGLSNIGTWFIGRLQTAQDKQNVISGLSGVGKTSDKEILNTLSNLKKRQFLVKNIHDTNLQIITTRWALSYLKGPLNKNDISNLMKHFEIKNGSSIMLNSSAILNPDIVQIYEYGNSNKLFCHLLGTAKVRFISSDDELIKDRIFCLKADSDELDWSNAEEISVSNFSCEKYENIELLDAPRSILNAKNLNEFVKSFTEFLYTNEKIVLYKAFDIVSNLNESKDQFVLRVKLRADELLKEQKTLLMNKFEKEKSILEKRLLNAKNSLEKKKNIANKSGIFAAIEIISGVLSAVFRKRLSSTKILSSTKKATDVFSKHDDMYASKETMQSILNEINELQSSYETKISELKESFDIANLQIDEKILRPKKSDILNEKVSVLWKS</sequence>
<dbReference type="Gene3D" id="3.40.50.300">
    <property type="entry name" value="P-loop containing nucleotide triphosphate hydrolases"/>
    <property type="match status" value="2"/>
</dbReference>
<evidence type="ECO:0000313" key="2">
    <source>
        <dbReference type="EMBL" id="EAI8859099.1"/>
    </source>
</evidence>
<keyword evidence="2" id="KW-0547">Nucleotide-binding</keyword>
<organism evidence="2 3">
    <name type="scientific">Campylobacter fetus</name>
    <dbReference type="NCBI Taxonomy" id="196"/>
    <lineage>
        <taxon>Bacteria</taxon>
        <taxon>Pseudomonadati</taxon>
        <taxon>Campylobacterota</taxon>
        <taxon>Epsilonproteobacteria</taxon>
        <taxon>Campylobacterales</taxon>
        <taxon>Campylobacteraceae</taxon>
        <taxon>Campylobacter</taxon>
    </lineage>
</organism>
<dbReference type="SUPFAM" id="SSF52540">
    <property type="entry name" value="P-loop containing nucleoside triphosphate hydrolases"/>
    <property type="match status" value="1"/>
</dbReference>
<dbReference type="GO" id="GO:0005524">
    <property type="term" value="F:ATP binding"/>
    <property type="evidence" value="ECO:0007669"/>
    <property type="project" value="UniProtKB-KW"/>
</dbReference>
<dbReference type="EMBL" id="AABTCC010000010">
    <property type="protein sequence ID" value="EAI8859099.1"/>
    <property type="molecule type" value="Genomic_DNA"/>
</dbReference>
<dbReference type="Proteomes" id="UP000535509">
    <property type="component" value="Unassembled WGS sequence"/>
</dbReference>
<proteinExistence type="predicted"/>
<accession>A0A5L4XIM5</accession>
<evidence type="ECO:0000259" key="1">
    <source>
        <dbReference type="Pfam" id="PF01935"/>
    </source>
</evidence>
<comment type="caution">
    <text evidence="2">The sequence shown here is derived from an EMBL/GenBank/DDBJ whole genome shotgun (WGS) entry which is preliminary data.</text>
</comment>
<dbReference type="GeneID" id="61064083"/>
<dbReference type="PANTHER" id="PTHR30121:SF6">
    <property type="entry name" value="SLR6007 PROTEIN"/>
    <property type="match status" value="1"/>
</dbReference>
<dbReference type="InterPro" id="IPR027417">
    <property type="entry name" value="P-loop_NTPase"/>
</dbReference>
<keyword evidence="3" id="KW-1185">Reference proteome</keyword>